<dbReference type="STRING" id="6412.T1FEW7"/>
<organism evidence="4 5">
    <name type="scientific">Helobdella robusta</name>
    <name type="common">Californian leech</name>
    <dbReference type="NCBI Taxonomy" id="6412"/>
    <lineage>
        <taxon>Eukaryota</taxon>
        <taxon>Metazoa</taxon>
        <taxon>Spiralia</taxon>
        <taxon>Lophotrochozoa</taxon>
        <taxon>Annelida</taxon>
        <taxon>Clitellata</taxon>
        <taxon>Hirudinea</taxon>
        <taxon>Rhynchobdellida</taxon>
        <taxon>Glossiphoniidae</taxon>
        <taxon>Helobdella</taxon>
    </lineage>
</organism>
<dbReference type="InterPro" id="IPR039139">
    <property type="entry name" value="CCDC170-like"/>
</dbReference>
<evidence type="ECO:0000313" key="4">
    <source>
        <dbReference type="EnsemblMetazoa" id="HelroP179585"/>
    </source>
</evidence>
<dbReference type="GeneID" id="20207366"/>
<keyword evidence="1" id="KW-0175">Coiled coil</keyword>
<reference evidence="3 5" key="2">
    <citation type="journal article" date="2013" name="Nature">
        <title>Insights into bilaterian evolution from three spiralian genomes.</title>
        <authorList>
            <person name="Simakov O."/>
            <person name="Marletaz F."/>
            <person name="Cho S.J."/>
            <person name="Edsinger-Gonzales E."/>
            <person name="Havlak P."/>
            <person name="Hellsten U."/>
            <person name="Kuo D.H."/>
            <person name="Larsson T."/>
            <person name="Lv J."/>
            <person name="Arendt D."/>
            <person name="Savage R."/>
            <person name="Osoegawa K."/>
            <person name="de Jong P."/>
            <person name="Grimwood J."/>
            <person name="Chapman J.A."/>
            <person name="Shapiro H."/>
            <person name="Aerts A."/>
            <person name="Otillar R.P."/>
            <person name="Terry A.Y."/>
            <person name="Boore J.L."/>
            <person name="Grigoriev I.V."/>
            <person name="Lindberg D.R."/>
            <person name="Seaver E.C."/>
            <person name="Weisblat D.A."/>
            <person name="Putnam N.H."/>
            <person name="Rokhsar D.S."/>
        </authorList>
    </citation>
    <scope>NUCLEOTIDE SEQUENCE</scope>
</reference>
<feature type="coiled-coil region" evidence="1">
    <location>
        <begin position="380"/>
        <end position="414"/>
    </location>
</feature>
<dbReference type="InParanoid" id="T1FEW7"/>
<dbReference type="PANTHER" id="PTHR18863:SF6">
    <property type="entry name" value="COILED-COIL DOMAIN-CONTAINING PROTEIN 170"/>
    <property type="match status" value="1"/>
</dbReference>
<sequence>MSYWGYRNPTNNASLPYINTPRLAENDGRKSSFDHFKNDPLYSKEALVEQTQKIMILNKFKSFKRFDATATKYSRTDYSISQVRDLQMQLDQKEERIQRLQQTVEAYKESEEQNLLTVQQLKRQLMMLETSTGNALTGSVQAGNNSVVIINNLQREVKEGMQRIMELESRLRTHMEERERAEQERETAEQQLKQLTNSLTNSLLLLDVAGGGALSMTTENIIEKVNETMQENTILKGKLTNMKSLLTGLENEREVDRQTIMRLTNDIERGHHSISKNNLEFENIRVERDTAITKQEELKREVDVLRERLDVNQKSWTQMKRDMEELRERNSLLEADKLRSSVHYNTDGIRFTKFRENLASILTDADINVDPYEESILERIKNIQTILNEKNLRIDMLERKLTTLANELDQQYQQSKLERNKTKHTLCEVEDLQDQLKRIQTKECGSSHRPCTKSDPDMNHIY</sequence>
<feature type="coiled-coil region" evidence="1">
    <location>
        <begin position="83"/>
        <end position="110"/>
    </location>
</feature>
<feature type="compositionally biased region" description="Basic and acidic residues" evidence="2">
    <location>
        <begin position="452"/>
        <end position="462"/>
    </location>
</feature>
<dbReference type="Gene3D" id="1.10.287.1490">
    <property type="match status" value="1"/>
</dbReference>
<accession>T1FEW7</accession>
<dbReference type="RefSeq" id="XP_009026651.1">
    <property type="nucleotide sequence ID" value="XM_009028403.1"/>
</dbReference>
<dbReference type="AlphaFoldDB" id="T1FEW7"/>
<feature type="region of interest" description="Disordered" evidence="2">
    <location>
        <begin position="443"/>
        <end position="462"/>
    </location>
</feature>
<protein>
    <submittedName>
        <fullName evidence="3 4">Uncharacterized protein</fullName>
    </submittedName>
</protein>
<dbReference type="PANTHER" id="PTHR18863">
    <property type="entry name" value="TSEC-2-RELATED"/>
    <property type="match status" value="1"/>
</dbReference>
<dbReference type="EMBL" id="KB097536">
    <property type="protein sequence ID" value="ESN95248.1"/>
    <property type="molecule type" value="Genomic_DNA"/>
</dbReference>
<dbReference type="EnsemblMetazoa" id="HelroT179585">
    <property type="protein sequence ID" value="HelroP179585"/>
    <property type="gene ID" value="HelroG179585"/>
</dbReference>
<dbReference type="CTD" id="20207366"/>
<keyword evidence="5" id="KW-1185">Reference proteome</keyword>
<proteinExistence type="predicted"/>
<reference evidence="5" key="1">
    <citation type="submission" date="2012-12" db="EMBL/GenBank/DDBJ databases">
        <authorList>
            <person name="Hellsten U."/>
            <person name="Grimwood J."/>
            <person name="Chapman J.A."/>
            <person name="Shapiro H."/>
            <person name="Aerts A."/>
            <person name="Otillar R.P."/>
            <person name="Terry A.Y."/>
            <person name="Boore J.L."/>
            <person name="Simakov O."/>
            <person name="Marletaz F."/>
            <person name="Cho S.-J."/>
            <person name="Edsinger-Gonzales E."/>
            <person name="Havlak P."/>
            <person name="Kuo D.-H."/>
            <person name="Larsson T."/>
            <person name="Lv J."/>
            <person name="Arendt D."/>
            <person name="Savage R."/>
            <person name="Osoegawa K."/>
            <person name="de Jong P."/>
            <person name="Lindberg D.R."/>
            <person name="Seaver E.C."/>
            <person name="Weisblat D.A."/>
            <person name="Putnam N.H."/>
            <person name="Grigoriev I.V."/>
            <person name="Rokhsar D.S."/>
        </authorList>
    </citation>
    <scope>NUCLEOTIDE SEQUENCE</scope>
</reference>
<evidence type="ECO:0000256" key="2">
    <source>
        <dbReference type="SAM" id="MobiDB-lite"/>
    </source>
</evidence>
<name>T1FEW7_HELRO</name>
<dbReference type="eggNOG" id="ENOG502QRTF">
    <property type="taxonomic scope" value="Eukaryota"/>
</dbReference>
<evidence type="ECO:0000256" key="1">
    <source>
        <dbReference type="SAM" id="Coils"/>
    </source>
</evidence>
<dbReference type="KEGG" id="hro:HELRODRAFT_179585"/>
<evidence type="ECO:0000313" key="5">
    <source>
        <dbReference type="Proteomes" id="UP000015101"/>
    </source>
</evidence>
<reference evidence="4" key="3">
    <citation type="submission" date="2015-06" db="UniProtKB">
        <authorList>
            <consortium name="EnsemblMetazoa"/>
        </authorList>
    </citation>
    <scope>IDENTIFICATION</scope>
</reference>
<dbReference type="OMA" id="THMEERE"/>
<evidence type="ECO:0000313" key="3">
    <source>
        <dbReference type="EMBL" id="ESN95248.1"/>
    </source>
</evidence>
<dbReference type="Proteomes" id="UP000015101">
    <property type="component" value="Unassembled WGS sequence"/>
</dbReference>
<feature type="coiled-coil region" evidence="1">
    <location>
        <begin position="150"/>
        <end position="198"/>
    </location>
</feature>
<dbReference type="OrthoDB" id="5832575at2759"/>
<dbReference type="EMBL" id="AMQM01006884">
    <property type="status" value="NOT_ANNOTATED_CDS"/>
    <property type="molecule type" value="Genomic_DNA"/>
</dbReference>
<feature type="coiled-coil region" evidence="1">
    <location>
        <begin position="288"/>
        <end position="336"/>
    </location>
</feature>
<gene>
    <name evidence="4" type="primary">20207366</name>
    <name evidence="3" type="ORF">HELRODRAFT_179585</name>
</gene>
<dbReference type="HOGENOM" id="CLU_592231_0_0_1"/>